<dbReference type="CDD" id="cd06257">
    <property type="entry name" value="DnaJ"/>
    <property type="match status" value="1"/>
</dbReference>
<dbReference type="VEuPathDB" id="CryptoDB:GNI_005090"/>
<feature type="domain" description="J" evidence="2">
    <location>
        <begin position="189"/>
        <end position="262"/>
    </location>
</feature>
<dbReference type="Pfam" id="PF14308">
    <property type="entry name" value="DnaJ-X"/>
    <property type="match status" value="1"/>
</dbReference>
<evidence type="ECO:0000313" key="4">
    <source>
        <dbReference type="Proteomes" id="UP000019763"/>
    </source>
</evidence>
<dbReference type="SMART" id="SM00271">
    <property type="entry name" value="DnaJ"/>
    <property type="match status" value="1"/>
</dbReference>
<dbReference type="PRINTS" id="PR00625">
    <property type="entry name" value="JDOMAIN"/>
</dbReference>
<sequence length="584" mass="63592">MSAERQLALIEEPANKATDPSLLAKADKEKDDSGFGLIFNTKKPSHLGTGIVSATGNVLKGVGLGVGTLMAAPVVGGYNEGAKGVLKGFGVGVAAVVALPVAGVVTGVGQLGGGAVNTVQAVQEIGKGTVYNDKTEKWEPKYRKLSEDFAEAKTRYDEYQAEKAARKAAGSGGAGTPQTDGAGSVVDTEYYDILGVAPNASQSEIRKAYYKLAKENHPDKLQQQVKNDPEGVKQANERFQQIGEAYQVLGTEASREQYDRHGKQATENMEFIDHSLFFGLLFGSEAMTPYVGNLALGSMVANGEESDRVDLNLKVDDREQSFRELQLAVNLRSMLAPAVEAIKLGRNEDFGKWRDAQMKIADELCKESFGWQMVDAVGFTYENYGAHFIAKKDTFMQMGTAKTKLQKQKRKAETVFSALKAVKSANDLNKKVQKVQKKQKAEDAAATESTSSPSNAGAATGSAPENSTDATQGMTQEEMELMEQSLKHVLNLMLQLCIHDVLNTVRVAAQKYVNDRSVPYEEQRLRAFALKHLGDIFKTASKPYKETGGKNTDLDARDYMQEAYIKMAQKMDERQNQSSPESNT</sequence>
<dbReference type="GeneID" id="22910447"/>
<feature type="region of interest" description="Disordered" evidence="1">
    <location>
        <begin position="430"/>
        <end position="473"/>
    </location>
</feature>
<dbReference type="EMBL" id="AFNH02000040">
    <property type="protein sequence ID" value="EZG88161.1"/>
    <property type="molecule type" value="Genomic_DNA"/>
</dbReference>
<gene>
    <name evidence="3" type="ORF">GNI_005090</name>
</gene>
<dbReference type="Proteomes" id="UP000019763">
    <property type="component" value="Unassembled WGS sequence"/>
</dbReference>
<dbReference type="InterPro" id="IPR036869">
    <property type="entry name" value="J_dom_sf"/>
</dbReference>
<dbReference type="SUPFAM" id="SSF46565">
    <property type="entry name" value="Chaperone J-domain"/>
    <property type="match status" value="1"/>
</dbReference>
<dbReference type="InterPro" id="IPR052423">
    <property type="entry name" value="EMIR"/>
</dbReference>
<dbReference type="AlphaFoldDB" id="A0A023BDK4"/>
<organism evidence="3 4">
    <name type="scientific">Gregarina niphandrodes</name>
    <name type="common">Septate eugregarine</name>
    <dbReference type="NCBI Taxonomy" id="110365"/>
    <lineage>
        <taxon>Eukaryota</taxon>
        <taxon>Sar</taxon>
        <taxon>Alveolata</taxon>
        <taxon>Apicomplexa</taxon>
        <taxon>Conoidasida</taxon>
        <taxon>Gregarinasina</taxon>
        <taxon>Eugregarinorida</taxon>
        <taxon>Gregarinidae</taxon>
        <taxon>Gregarina</taxon>
    </lineage>
</organism>
<evidence type="ECO:0000256" key="1">
    <source>
        <dbReference type="SAM" id="MobiDB-lite"/>
    </source>
</evidence>
<dbReference type="InterPro" id="IPR001623">
    <property type="entry name" value="DnaJ_domain"/>
</dbReference>
<dbReference type="PANTHER" id="PTHR44094">
    <property type="entry name" value="DNAJ HEAT SHOCK N-TERMINAL DOMAIN-CONTAINING PROTEIN"/>
    <property type="match status" value="1"/>
</dbReference>
<dbReference type="PROSITE" id="PS50076">
    <property type="entry name" value="DNAJ_2"/>
    <property type="match status" value="1"/>
</dbReference>
<dbReference type="RefSeq" id="XP_011128585.1">
    <property type="nucleotide sequence ID" value="XM_011130283.1"/>
</dbReference>
<protein>
    <submittedName>
        <fullName evidence="3">DnaJ domain protein</fullName>
    </submittedName>
</protein>
<dbReference type="InterPro" id="IPR026894">
    <property type="entry name" value="DnaJ_X"/>
</dbReference>
<dbReference type="OrthoDB" id="10250354at2759"/>
<dbReference type="OMA" id="TRKPKHA"/>
<feature type="compositionally biased region" description="Low complexity" evidence="1">
    <location>
        <begin position="444"/>
        <end position="454"/>
    </location>
</feature>
<feature type="compositionally biased region" description="Polar residues" evidence="1">
    <location>
        <begin position="463"/>
        <end position="473"/>
    </location>
</feature>
<comment type="caution">
    <text evidence="3">The sequence shown here is derived from an EMBL/GenBank/DDBJ whole genome shotgun (WGS) entry which is preliminary data.</text>
</comment>
<accession>A0A023BDK4</accession>
<dbReference type="PANTHER" id="PTHR44094:SF8">
    <property type="entry name" value="DNAJ HEAT SHOCK N-TERMINAL DOMAIN-CONTAINING PROTEIN-RELATED"/>
    <property type="match status" value="1"/>
</dbReference>
<keyword evidence="4" id="KW-1185">Reference proteome</keyword>
<evidence type="ECO:0000313" key="3">
    <source>
        <dbReference type="EMBL" id="EZG88161.1"/>
    </source>
</evidence>
<dbReference type="Gene3D" id="1.10.287.110">
    <property type="entry name" value="DnaJ domain"/>
    <property type="match status" value="1"/>
</dbReference>
<proteinExistence type="predicted"/>
<name>A0A023BDK4_GRENI</name>
<reference evidence="3" key="1">
    <citation type="submission" date="2013-12" db="EMBL/GenBank/DDBJ databases">
        <authorList>
            <person name="Omoto C.K."/>
            <person name="Sibley D."/>
            <person name="Venepally P."/>
            <person name="Hadjithomas M."/>
            <person name="Karamycheva S."/>
            <person name="Brunk B."/>
            <person name="Roos D."/>
            <person name="Caler E."/>
            <person name="Lorenzi H."/>
        </authorList>
    </citation>
    <scope>NUCLEOTIDE SEQUENCE</scope>
</reference>
<dbReference type="Pfam" id="PF00226">
    <property type="entry name" value="DnaJ"/>
    <property type="match status" value="1"/>
</dbReference>
<evidence type="ECO:0000259" key="2">
    <source>
        <dbReference type="PROSITE" id="PS50076"/>
    </source>
</evidence>
<dbReference type="eggNOG" id="KOG0691">
    <property type="taxonomic scope" value="Eukaryota"/>
</dbReference>